<gene>
    <name evidence="1" type="ORF">PMAYCL1PPCAC_02284</name>
</gene>
<proteinExistence type="predicted"/>
<name>A0AAN5C7S9_9BILA</name>
<reference evidence="2" key="1">
    <citation type="submission" date="2022-10" db="EMBL/GenBank/DDBJ databases">
        <title>Genome assembly of Pristionchus species.</title>
        <authorList>
            <person name="Yoshida K."/>
            <person name="Sommer R.J."/>
        </authorList>
    </citation>
    <scope>NUCLEOTIDE SEQUENCE [LARGE SCALE GENOMIC DNA]</scope>
    <source>
        <strain evidence="2">RS5460</strain>
    </source>
</reference>
<evidence type="ECO:0000313" key="1">
    <source>
        <dbReference type="EMBL" id="GMR32089.1"/>
    </source>
</evidence>
<feature type="non-terminal residue" evidence="1">
    <location>
        <position position="1"/>
    </location>
</feature>
<comment type="caution">
    <text evidence="1">The sequence shown here is derived from an EMBL/GenBank/DDBJ whole genome shotgun (WGS) entry which is preliminary data.</text>
</comment>
<dbReference type="EMBL" id="BTRK01000001">
    <property type="protein sequence ID" value="GMR32089.1"/>
    <property type="molecule type" value="Genomic_DNA"/>
</dbReference>
<protein>
    <submittedName>
        <fullName evidence="1">Uncharacterized protein</fullName>
    </submittedName>
</protein>
<organism evidence="1 2">
    <name type="scientific">Pristionchus mayeri</name>
    <dbReference type="NCBI Taxonomy" id="1317129"/>
    <lineage>
        <taxon>Eukaryota</taxon>
        <taxon>Metazoa</taxon>
        <taxon>Ecdysozoa</taxon>
        <taxon>Nematoda</taxon>
        <taxon>Chromadorea</taxon>
        <taxon>Rhabditida</taxon>
        <taxon>Rhabditina</taxon>
        <taxon>Diplogasteromorpha</taxon>
        <taxon>Diplogasteroidea</taxon>
        <taxon>Neodiplogasteridae</taxon>
        <taxon>Pristionchus</taxon>
    </lineage>
</organism>
<accession>A0AAN5C7S9</accession>
<keyword evidence="2" id="KW-1185">Reference proteome</keyword>
<dbReference type="Proteomes" id="UP001328107">
    <property type="component" value="Unassembled WGS sequence"/>
</dbReference>
<dbReference type="AlphaFoldDB" id="A0AAN5C7S9"/>
<sequence length="122" mass="14306">RDYRQEKKDPAYDVDACYGWIGEKRPKKGEIIGSIVLPTQMILLPTLVTPSMIFDLSSRAEYERYSENRFVRRNQCIGHHLYIVRLHHLDEGGLFSYHYTRVRMVGNKIQVTFFALKDVLGE</sequence>
<feature type="non-terminal residue" evidence="1">
    <location>
        <position position="122"/>
    </location>
</feature>
<evidence type="ECO:0000313" key="2">
    <source>
        <dbReference type="Proteomes" id="UP001328107"/>
    </source>
</evidence>